<evidence type="ECO:0000256" key="2">
    <source>
        <dbReference type="ARBA" id="ARBA00008821"/>
    </source>
</evidence>
<feature type="transmembrane region" description="Helical" evidence="7">
    <location>
        <begin position="174"/>
        <end position="194"/>
    </location>
</feature>
<organism evidence="8 9">
    <name type="scientific">Fructilactobacillus sanfranciscensis</name>
    <name type="common">Lactobacillus sanfranciscensis</name>
    <dbReference type="NCBI Taxonomy" id="1625"/>
    <lineage>
        <taxon>Bacteria</taxon>
        <taxon>Bacillati</taxon>
        <taxon>Bacillota</taxon>
        <taxon>Bacilli</taxon>
        <taxon>Lactobacillales</taxon>
        <taxon>Lactobacillaceae</taxon>
        <taxon>Fructilactobacillus</taxon>
    </lineage>
</organism>
<feature type="transmembrane region" description="Helical" evidence="7">
    <location>
        <begin position="356"/>
        <end position="374"/>
    </location>
</feature>
<comment type="similarity">
    <text evidence="2">Belongs to the nucleobase:cation symporter-2 (NCS2) (TC 2.A.40) family.</text>
</comment>
<gene>
    <name evidence="8" type="ORF">DID87_02100</name>
</gene>
<feature type="transmembrane region" description="Helical" evidence="7">
    <location>
        <begin position="206"/>
        <end position="223"/>
    </location>
</feature>
<evidence type="ECO:0000256" key="6">
    <source>
        <dbReference type="ARBA" id="ARBA00023136"/>
    </source>
</evidence>
<reference evidence="8 9" key="1">
    <citation type="submission" date="2018-05" db="EMBL/GenBank/DDBJ databases">
        <title>Lactobacillus sanfranciscensis Ah4 draft denome sequence.</title>
        <authorList>
            <person name="Zhang G."/>
        </authorList>
    </citation>
    <scope>NUCLEOTIDE SEQUENCE [LARGE SCALE GENOMIC DNA]</scope>
    <source>
        <strain evidence="8 9">Ah4</strain>
    </source>
</reference>
<sequence length="446" mass="46973">MAKTDSESSLIYGPNDKVPTGQSILLGLQHVLAMDVYVPPVIIAGLLAMGVAEKMSLIQATFIAAGIGTILQTKFFMKMPISAGPSFVPIGAIVGIYLASGGAKGGMATVIGSLVVGALLMVLLGMTGIFQKVINVLVPSIVGGTIITSVGLSLMPAALNDNIFKAPGHINQNIILASVTGVVLLFAVFLGLYFPKAKHFFKVGSIILALAAGTITATMMGLFDWKVVSQAKWFTFPSFNVFHYGMQFNFSAILTFIVIYAVITAETTGTWFAMSAVTDEKITPKQWNRGIIGEGISCIISALLGSTPVTSYSTNAGVISITGIASKKVFISAGIWFIALGFLGKVSAFLSAIPAPVIGGVFAIICATIMLNGLKVIKGIRTTERDLYVVGMPIILTMAMILIPASTVKAAPQMIQYVLESPVAVAAIACVILNQIMPKRLQEEEK</sequence>
<feature type="transmembrane region" description="Helical" evidence="7">
    <location>
        <begin position="106"/>
        <end position="126"/>
    </location>
</feature>
<name>A0A5C4TJJ6_FRUSA</name>
<dbReference type="InterPro" id="IPR006043">
    <property type="entry name" value="NCS2"/>
</dbReference>
<evidence type="ECO:0000256" key="1">
    <source>
        <dbReference type="ARBA" id="ARBA00004141"/>
    </source>
</evidence>
<feature type="transmembrane region" description="Helical" evidence="7">
    <location>
        <begin position="329"/>
        <end position="350"/>
    </location>
</feature>
<dbReference type="AlphaFoldDB" id="A0A5C4TJJ6"/>
<dbReference type="RefSeq" id="WP_139562382.1">
    <property type="nucleotide sequence ID" value="NZ_JARBEV010000012.1"/>
</dbReference>
<dbReference type="Pfam" id="PF00860">
    <property type="entry name" value="Xan_ur_permease"/>
    <property type="match status" value="1"/>
</dbReference>
<dbReference type="EMBL" id="QFCR01000004">
    <property type="protein sequence ID" value="TNK90746.1"/>
    <property type="molecule type" value="Genomic_DNA"/>
</dbReference>
<feature type="transmembrane region" description="Helical" evidence="7">
    <location>
        <begin position="243"/>
        <end position="263"/>
    </location>
</feature>
<proteinExistence type="inferred from homology"/>
<feature type="transmembrane region" description="Helical" evidence="7">
    <location>
        <begin position="133"/>
        <end position="154"/>
    </location>
</feature>
<dbReference type="PANTHER" id="PTHR42810:SF2">
    <property type="entry name" value="PURINE PERMEASE C1399.01C-RELATED"/>
    <property type="match status" value="1"/>
</dbReference>
<dbReference type="Proteomes" id="UP000313312">
    <property type="component" value="Unassembled WGS sequence"/>
</dbReference>
<evidence type="ECO:0000313" key="9">
    <source>
        <dbReference type="Proteomes" id="UP000313312"/>
    </source>
</evidence>
<feature type="transmembrane region" description="Helical" evidence="7">
    <location>
        <begin position="386"/>
        <end position="408"/>
    </location>
</feature>
<accession>A0A5C4TJJ6</accession>
<feature type="transmembrane region" description="Helical" evidence="7">
    <location>
        <begin position="414"/>
        <end position="433"/>
    </location>
</feature>
<comment type="subcellular location">
    <subcellularLocation>
        <location evidence="1">Membrane</location>
        <topology evidence="1">Multi-pass membrane protein</topology>
    </subcellularLocation>
</comment>
<protein>
    <submittedName>
        <fullName evidence="8">Xanthine/uracil permease</fullName>
    </submittedName>
</protein>
<comment type="caution">
    <text evidence="8">The sequence shown here is derived from an EMBL/GenBank/DDBJ whole genome shotgun (WGS) entry which is preliminary data.</text>
</comment>
<evidence type="ECO:0000256" key="5">
    <source>
        <dbReference type="ARBA" id="ARBA00022989"/>
    </source>
</evidence>
<evidence type="ECO:0000256" key="7">
    <source>
        <dbReference type="SAM" id="Phobius"/>
    </source>
</evidence>
<dbReference type="GO" id="GO:0042907">
    <property type="term" value="F:xanthine transmembrane transporter activity"/>
    <property type="evidence" value="ECO:0007669"/>
    <property type="project" value="TreeGrafter"/>
</dbReference>
<keyword evidence="5 7" id="KW-1133">Transmembrane helix</keyword>
<dbReference type="PANTHER" id="PTHR42810">
    <property type="entry name" value="PURINE PERMEASE C1399.01C-RELATED"/>
    <property type="match status" value="1"/>
</dbReference>
<keyword evidence="6 7" id="KW-0472">Membrane</keyword>
<evidence type="ECO:0000313" key="8">
    <source>
        <dbReference type="EMBL" id="TNK90746.1"/>
    </source>
</evidence>
<keyword evidence="4 7" id="KW-0812">Transmembrane</keyword>
<evidence type="ECO:0000256" key="4">
    <source>
        <dbReference type="ARBA" id="ARBA00022692"/>
    </source>
</evidence>
<dbReference type="GO" id="GO:0005886">
    <property type="term" value="C:plasma membrane"/>
    <property type="evidence" value="ECO:0007669"/>
    <property type="project" value="TreeGrafter"/>
</dbReference>
<feature type="transmembrane region" description="Helical" evidence="7">
    <location>
        <begin position="83"/>
        <end position="100"/>
    </location>
</feature>
<evidence type="ECO:0000256" key="3">
    <source>
        <dbReference type="ARBA" id="ARBA00022448"/>
    </source>
</evidence>
<dbReference type="NCBIfam" id="NF037981">
    <property type="entry name" value="NCS2_1"/>
    <property type="match status" value="1"/>
</dbReference>
<keyword evidence="3" id="KW-0813">Transport</keyword>
<feature type="transmembrane region" description="Helical" evidence="7">
    <location>
        <begin position="31"/>
        <end position="51"/>
    </location>
</feature>